<dbReference type="Proteomes" id="UP000075320">
    <property type="component" value="Unassembled WGS sequence"/>
</dbReference>
<accession>A0A150WN48</accession>
<dbReference type="InterPro" id="IPR019734">
    <property type="entry name" value="TPR_rpt"/>
</dbReference>
<proteinExistence type="predicted"/>
<evidence type="ECO:0000259" key="2">
    <source>
        <dbReference type="Pfam" id="PF08308"/>
    </source>
</evidence>
<keyword evidence="1" id="KW-0802">TPR repeat</keyword>
<reference evidence="3 4" key="1">
    <citation type="submission" date="2016-03" db="EMBL/GenBank/DDBJ databases">
        <authorList>
            <person name="Ploux O."/>
        </authorList>
    </citation>
    <scope>NUCLEOTIDE SEQUENCE [LARGE SCALE GENOMIC DNA]</scope>
    <source>
        <strain evidence="3 4">R0</strain>
    </source>
</reference>
<comment type="caution">
    <text evidence="3">The sequence shown here is derived from an EMBL/GenBank/DDBJ whole genome shotgun (WGS) entry which is preliminary data.</text>
</comment>
<dbReference type="Gene3D" id="1.25.40.10">
    <property type="entry name" value="Tetratricopeptide repeat domain"/>
    <property type="match status" value="1"/>
</dbReference>
<evidence type="ECO:0000313" key="3">
    <source>
        <dbReference type="EMBL" id="KYG65818.1"/>
    </source>
</evidence>
<gene>
    <name evidence="3" type="ORF">AZI86_01725</name>
</gene>
<name>A0A150WN48_BDEBC</name>
<organism evidence="3 4">
    <name type="scientific">Bdellovibrio bacteriovorus</name>
    <dbReference type="NCBI Taxonomy" id="959"/>
    <lineage>
        <taxon>Bacteria</taxon>
        <taxon>Pseudomonadati</taxon>
        <taxon>Bdellovibrionota</taxon>
        <taxon>Bdellovibrionia</taxon>
        <taxon>Bdellovibrionales</taxon>
        <taxon>Pseudobdellovibrionaceae</taxon>
        <taxon>Bdellovibrio</taxon>
    </lineage>
</organism>
<dbReference type="EMBL" id="LUKE01000001">
    <property type="protein sequence ID" value="KYG65818.1"/>
    <property type="molecule type" value="Genomic_DNA"/>
</dbReference>
<dbReference type="Pfam" id="PF13181">
    <property type="entry name" value="TPR_8"/>
    <property type="match status" value="1"/>
</dbReference>
<dbReference type="SUPFAM" id="SSF48452">
    <property type="entry name" value="TPR-like"/>
    <property type="match status" value="1"/>
</dbReference>
<feature type="repeat" description="TPR" evidence="1">
    <location>
        <begin position="126"/>
        <end position="159"/>
    </location>
</feature>
<dbReference type="SMART" id="SM00028">
    <property type="entry name" value="TPR"/>
    <property type="match status" value="1"/>
</dbReference>
<sequence length="175" mass="19835">MVKIESNPSGANVFLDSKNIGATPLELASDKYADPFSKEYLDIRVEKAGHQSRSVLASTRVSQDFLISLDPYSTDYYEKMVLPNFQDGANKMTKEILTLQAMVMSKKYDQAEERLKKFIEIYPNIAAAYVLQANIESSKNNLDQAIKNLERASSIDPEDTVVKRMLESFRRSVPR</sequence>
<dbReference type="Pfam" id="PF08308">
    <property type="entry name" value="PEGA"/>
    <property type="match status" value="1"/>
</dbReference>
<evidence type="ECO:0000256" key="1">
    <source>
        <dbReference type="PROSITE-ProRule" id="PRU00339"/>
    </source>
</evidence>
<dbReference type="PROSITE" id="PS50005">
    <property type="entry name" value="TPR"/>
    <property type="match status" value="1"/>
</dbReference>
<feature type="domain" description="PEGA" evidence="2">
    <location>
        <begin position="2"/>
        <end position="28"/>
    </location>
</feature>
<dbReference type="AlphaFoldDB" id="A0A150WN48"/>
<protein>
    <recommendedName>
        <fullName evidence="2">PEGA domain-containing protein</fullName>
    </recommendedName>
</protein>
<keyword evidence="4" id="KW-1185">Reference proteome</keyword>
<evidence type="ECO:0000313" key="4">
    <source>
        <dbReference type="Proteomes" id="UP000075320"/>
    </source>
</evidence>
<dbReference type="InterPro" id="IPR011990">
    <property type="entry name" value="TPR-like_helical_dom_sf"/>
</dbReference>
<dbReference type="InterPro" id="IPR013229">
    <property type="entry name" value="PEGA"/>
</dbReference>